<dbReference type="InterPro" id="IPR010985">
    <property type="entry name" value="Ribbon_hlx_hlx"/>
</dbReference>
<dbReference type="Proteomes" id="UP000637359">
    <property type="component" value="Unassembled WGS sequence"/>
</dbReference>
<proteinExistence type="predicted"/>
<dbReference type="PANTHER" id="PTHR36215">
    <property type="entry name" value="BLL4998 PROTEIN"/>
    <property type="match status" value="1"/>
</dbReference>
<sequence>MVKLADTEKVTVNLNVVDLGKIDLLVEQGFFSNRTDFIKSAIRNQLSEHAEEVNKLTTDKVLGALYYSRKDLEEVVAKGKVLDIKVIGMLAFADDVDEDLVRKSIRSLKVLGVLRASKEVRKALDRIK</sequence>
<name>A0A923RIQ0_9BACI</name>
<dbReference type="InterPro" id="IPR041088">
    <property type="entry name" value="RHH_8"/>
</dbReference>
<gene>
    <name evidence="1" type="ORF">H8S33_10970</name>
</gene>
<dbReference type="CDD" id="cd22231">
    <property type="entry name" value="RHH_NikR_HicB-like"/>
    <property type="match status" value="1"/>
</dbReference>
<dbReference type="AlphaFoldDB" id="A0A923RIQ0"/>
<dbReference type="GO" id="GO:0006355">
    <property type="term" value="P:regulation of DNA-templated transcription"/>
    <property type="evidence" value="ECO:0007669"/>
    <property type="project" value="InterPro"/>
</dbReference>
<evidence type="ECO:0000313" key="1">
    <source>
        <dbReference type="EMBL" id="MBC5637326.1"/>
    </source>
</evidence>
<dbReference type="PANTHER" id="PTHR36215:SF1">
    <property type="entry name" value="BLL4998 PROTEIN"/>
    <property type="match status" value="1"/>
</dbReference>
<dbReference type="SUPFAM" id="SSF47598">
    <property type="entry name" value="Ribbon-helix-helix"/>
    <property type="match status" value="1"/>
</dbReference>
<accession>A0A923RIQ0</accession>
<organism evidence="1 2">
    <name type="scientific">Ornithinibacillus hominis</name>
    <dbReference type="NCBI Taxonomy" id="2763055"/>
    <lineage>
        <taxon>Bacteria</taxon>
        <taxon>Bacillati</taxon>
        <taxon>Bacillota</taxon>
        <taxon>Bacilli</taxon>
        <taxon>Bacillales</taxon>
        <taxon>Bacillaceae</taxon>
        <taxon>Ornithinibacillus</taxon>
    </lineage>
</organism>
<reference evidence="1" key="1">
    <citation type="submission" date="2020-08" db="EMBL/GenBank/DDBJ databases">
        <title>Genome public.</title>
        <authorList>
            <person name="Liu C."/>
            <person name="Sun Q."/>
        </authorList>
    </citation>
    <scope>NUCLEOTIDE SEQUENCE</scope>
    <source>
        <strain evidence="1">BX22</strain>
    </source>
</reference>
<comment type="caution">
    <text evidence="1">The sequence shown here is derived from an EMBL/GenBank/DDBJ whole genome shotgun (WGS) entry which is preliminary data.</text>
</comment>
<protein>
    <submittedName>
        <fullName evidence="1">CopG family transcriptional regulator</fullName>
    </submittedName>
</protein>
<keyword evidence="2" id="KW-1185">Reference proteome</keyword>
<dbReference type="Pfam" id="PF17723">
    <property type="entry name" value="RHH_8"/>
    <property type="match status" value="1"/>
</dbReference>
<evidence type="ECO:0000313" key="2">
    <source>
        <dbReference type="Proteomes" id="UP000637359"/>
    </source>
</evidence>
<dbReference type="EMBL" id="JACOOL010000007">
    <property type="protein sequence ID" value="MBC5637326.1"/>
    <property type="molecule type" value="Genomic_DNA"/>
</dbReference>